<keyword evidence="1" id="KW-0540">Nuclease</keyword>
<dbReference type="STRING" id="1171373.PACID_00940"/>
<dbReference type="InterPro" id="IPR011335">
    <property type="entry name" value="Restrct_endonuc-II-like"/>
</dbReference>
<dbReference type="InterPro" id="IPR004603">
    <property type="entry name" value="DNA_mismatch_endonuc_vsr"/>
</dbReference>
<dbReference type="eggNOG" id="COG3727">
    <property type="taxonomic scope" value="Bacteria"/>
</dbReference>
<evidence type="ECO:0000313" key="7">
    <source>
        <dbReference type="EMBL" id="AFV87945.1"/>
    </source>
</evidence>
<keyword evidence="4 7" id="KW-0378">Hydrolase</keyword>
<dbReference type="GO" id="GO:0004519">
    <property type="term" value="F:endonuclease activity"/>
    <property type="evidence" value="ECO:0007669"/>
    <property type="project" value="UniProtKB-KW"/>
</dbReference>
<dbReference type="Pfam" id="PF03852">
    <property type="entry name" value="Vsr"/>
    <property type="match status" value="1"/>
</dbReference>
<dbReference type="EMBL" id="CP003493">
    <property type="protein sequence ID" value="AFV87945.1"/>
    <property type="molecule type" value="Genomic_DNA"/>
</dbReference>
<reference evidence="7 8" key="1">
    <citation type="journal article" date="2012" name="BMC Genomics">
        <title>The genome sequence of Propionibacterium acidipropionici provides insights into its biotechnological and industrial potential.</title>
        <authorList>
            <person name="Parizzi L.P."/>
            <person name="Grassi M.C."/>
            <person name="Llerena L.A."/>
            <person name="Carazzolle M.F."/>
            <person name="Queiroz V.L."/>
            <person name="Lunardi I."/>
            <person name="Zeidler A.F."/>
            <person name="Teixeira P.J."/>
            <person name="Mieczkowski P."/>
            <person name="Rincones J."/>
            <person name="Pereira G.A."/>
        </authorList>
    </citation>
    <scope>NUCLEOTIDE SEQUENCE [LARGE SCALE GENOMIC DNA]</scope>
    <source>
        <strain evidence="8">ATCC 4875 / DSM 20272 / JCM 6432 / NBRC 12425 / NCIMB 8070</strain>
    </source>
</reference>
<sequence>MTGGCPPASTPGRAANMRAIHRRDTKPERQLSSALHALGYRFRRDFPIRIGKVTVRPDIVFTRKHVAIFLDGCFWHGCPEHGHRPSVHQSYWNPKLERNHARDVRNNQSLEDAGWTVIRFWEHEELAEEVEHARIVLGERRPR</sequence>
<evidence type="ECO:0000313" key="8">
    <source>
        <dbReference type="Proteomes" id="UP000000214"/>
    </source>
</evidence>
<dbReference type="GO" id="GO:0016787">
    <property type="term" value="F:hydrolase activity"/>
    <property type="evidence" value="ECO:0007669"/>
    <property type="project" value="UniProtKB-KW"/>
</dbReference>
<dbReference type="HOGENOM" id="CLU_111913_2_1_11"/>
<evidence type="ECO:0000256" key="1">
    <source>
        <dbReference type="ARBA" id="ARBA00022722"/>
    </source>
</evidence>
<evidence type="ECO:0000256" key="4">
    <source>
        <dbReference type="ARBA" id="ARBA00022801"/>
    </source>
</evidence>
<name>K7SF82_ACIA4</name>
<keyword evidence="3" id="KW-0227">DNA damage</keyword>
<proteinExistence type="inferred from homology"/>
<comment type="similarity">
    <text evidence="6">Belongs to the Vsr family.</text>
</comment>
<dbReference type="GO" id="GO:0006298">
    <property type="term" value="P:mismatch repair"/>
    <property type="evidence" value="ECO:0007669"/>
    <property type="project" value="InterPro"/>
</dbReference>
<keyword evidence="5" id="KW-0234">DNA repair</keyword>
<dbReference type="Proteomes" id="UP000000214">
    <property type="component" value="Chromosome"/>
</dbReference>
<organism evidence="7 8">
    <name type="scientific">Acidipropionibacterium acidipropionici (strain ATCC 4875 / DSM 20272 / JCM 6432 / NBRC 12425 / NCIMB 8070 / 4)</name>
    <name type="common">Propionibacterium acidipropionici</name>
    <dbReference type="NCBI Taxonomy" id="1171373"/>
    <lineage>
        <taxon>Bacteria</taxon>
        <taxon>Bacillati</taxon>
        <taxon>Actinomycetota</taxon>
        <taxon>Actinomycetes</taxon>
        <taxon>Propionibacteriales</taxon>
        <taxon>Propionibacteriaceae</taxon>
        <taxon>Acidipropionibacterium</taxon>
    </lineage>
</organism>
<evidence type="ECO:0000256" key="2">
    <source>
        <dbReference type="ARBA" id="ARBA00022759"/>
    </source>
</evidence>
<evidence type="ECO:0000256" key="6">
    <source>
        <dbReference type="ARBA" id="ARBA00029466"/>
    </source>
</evidence>
<dbReference type="REBASE" id="55731">
    <property type="entry name" value="V.Pac4875ORF950P"/>
</dbReference>
<dbReference type="CDD" id="cd00221">
    <property type="entry name" value="Vsr"/>
    <property type="match status" value="1"/>
</dbReference>
<dbReference type="RefSeq" id="WP_015068862.1">
    <property type="nucleotide sequence ID" value="NC_019395.1"/>
</dbReference>
<protein>
    <submittedName>
        <fullName evidence="7">DNA mismatch endonuclease</fullName>
        <ecNumber evidence="7">3.1.-.-</ecNumber>
    </submittedName>
</protein>
<dbReference type="Gene3D" id="3.40.960.10">
    <property type="entry name" value="VSR Endonuclease"/>
    <property type="match status" value="1"/>
</dbReference>
<dbReference type="SUPFAM" id="SSF52980">
    <property type="entry name" value="Restriction endonuclease-like"/>
    <property type="match status" value="1"/>
</dbReference>
<keyword evidence="2 7" id="KW-0255">Endonuclease</keyword>
<gene>
    <name evidence="7" type="ordered locus">PACID_00940</name>
</gene>
<dbReference type="PATRIC" id="fig|1171373.8.peg.93"/>
<evidence type="ECO:0000256" key="5">
    <source>
        <dbReference type="ARBA" id="ARBA00023204"/>
    </source>
</evidence>
<dbReference type="KEGG" id="pbo:PACID_00940"/>
<accession>K7SF82</accession>
<dbReference type="AlphaFoldDB" id="K7SF82"/>
<evidence type="ECO:0000256" key="3">
    <source>
        <dbReference type="ARBA" id="ARBA00022763"/>
    </source>
</evidence>
<dbReference type="EC" id="3.1.-.-" evidence="7"/>
<dbReference type="NCBIfam" id="TIGR00632">
    <property type="entry name" value="vsr"/>
    <property type="match status" value="1"/>
</dbReference>